<name>A0A085N5L8_9BILA</name>
<evidence type="ECO:0000313" key="2">
    <source>
        <dbReference type="EMBL" id="KFD64764.1"/>
    </source>
</evidence>
<organism evidence="2">
    <name type="scientific">Trichuris suis</name>
    <name type="common">pig whipworm</name>
    <dbReference type="NCBI Taxonomy" id="68888"/>
    <lineage>
        <taxon>Eukaryota</taxon>
        <taxon>Metazoa</taxon>
        <taxon>Ecdysozoa</taxon>
        <taxon>Nematoda</taxon>
        <taxon>Enoplea</taxon>
        <taxon>Dorylaimia</taxon>
        <taxon>Trichinellida</taxon>
        <taxon>Trichuridae</taxon>
        <taxon>Trichuris</taxon>
    </lineage>
</organism>
<sequence>MEIWTNGPVVPIVSGMASLTSSLCLTTTGCHVQATLDHVQPVLVSRIAKPFQCSLDQLIKALMTAPTASRKFRNS</sequence>
<gene>
    <name evidence="1" type="ORF">M513_09127</name>
    <name evidence="2" type="ORF">M514_09127</name>
</gene>
<dbReference type="Proteomes" id="UP000030764">
    <property type="component" value="Unassembled WGS sequence"/>
</dbReference>
<dbReference type="Proteomes" id="UP000030758">
    <property type="component" value="Unassembled WGS sequence"/>
</dbReference>
<accession>A0A085N5L8</accession>
<dbReference type="AlphaFoldDB" id="A0A085N5L8"/>
<dbReference type="EMBL" id="KL367551">
    <property type="protein sequence ID" value="KFD64764.1"/>
    <property type="molecule type" value="Genomic_DNA"/>
</dbReference>
<dbReference type="EMBL" id="KL363260">
    <property type="protein sequence ID" value="KFD50034.1"/>
    <property type="molecule type" value="Genomic_DNA"/>
</dbReference>
<protein>
    <submittedName>
        <fullName evidence="2">Uncharacterized protein</fullName>
    </submittedName>
</protein>
<proteinExistence type="predicted"/>
<evidence type="ECO:0000313" key="1">
    <source>
        <dbReference type="EMBL" id="KFD50034.1"/>
    </source>
</evidence>
<evidence type="ECO:0000313" key="3">
    <source>
        <dbReference type="Proteomes" id="UP000030764"/>
    </source>
</evidence>
<reference evidence="2 3" key="1">
    <citation type="journal article" date="2014" name="Nat. Genet.">
        <title>Genome and transcriptome of the porcine whipworm Trichuris suis.</title>
        <authorList>
            <person name="Jex A.R."/>
            <person name="Nejsum P."/>
            <person name="Schwarz E.M."/>
            <person name="Hu L."/>
            <person name="Young N.D."/>
            <person name="Hall R.S."/>
            <person name="Korhonen P.K."/>
            <person name="Liao S."/>
            <person name="Thamsborg S."/>
            <person name="Xia J."/>
            <person name="Xu P."/>
            <person name="Wang S."/>
            <person name="Scheerlinck J.P."/>
            <person name="Hofmann A."/>
            <person name="Sternberg P.W."/>
            <person name="Wang J."/>
            <person name="Gasser R.B."/>
        </authorList>
    </citation>
    <scope>NUCLEOTIDE SEQUENCE [LARGE SCALE GENOMIC DNA]</scope>
    <source>
        <strain evidence="2">DCEP-RM93F</strain>
        <strain evidence="1">DCEP-RM93M</strain>
    </source>
</reference>
<keyword evidence="3" id="KW-1185">Reference proteome</keyword>